<evidence type="ECO:0000256" key="1">
    <source>
        <dbReference type="SAM" id="Phobius"/>
    </source>
</evidence>
<comment type="caution">
    <text evidence="2">The sequence shown here is derived from an EMBL/GenBank/DDBJ whole genome shotgun (WGS) entry which is preliminary data.</text>
</comment>
<keyword evidence="3" id="KW-1185">Reference proteome</keyword>
<reference evidence="2 3" key="1">
    <citation type="submission" date="2023-05" db="EMBL/GenBank/DDBJ databases">
        <title>Novel species of genus Flectobacillus isolated from stream in China.</title>
        <authorList>
            <person name="Lu H."/>
        </authorList>
    </citation>
    <scope>NUCLEOTIDE SEQUENCE [LARGE SCALE GENOMIC DNA]</scope>
    <source>
        <strain evidence="2 3">KCTC 42575</strain>
    </source>
</reference>
<keyword evidence="1" id="KW-0812">Transmembrane</keyword>
<proteinExistence type="predicted"/>
<keyword evidence="1" id="KW-0472">Membrane</keyword>
<dbReference type="Proteomes" id="UP001236507">
    <property type="component" value="Unassembled WGS sequence"/>
</dbReference>
<dbReference type="EMBL" id="JASHIF010000009">
    <property type="protein sequence ID" value="MDI9859931.1"/>
    <property type="molecule type" value="Genomic_DNA"/>
</dbReference>
<gene>
    <name evidence="2" type="ORF">QM524_11985</name>
</gene>
<protein>
    <recommendedName>
        <fullName evidence="4">DUF3324 domain-containing protein</fullName>
    </recommendedName>
</protein>
<evidence type="ECO:0000313" key="2">
    <source>
        <dbReference type="EMBL" id="MDI9859931.1"/>
    </source>
</evidence>
<name>A0ABT6Y9L4_9BACT</name>
<feature type="transmembrane region" description="Helical" evidence="1">
    <location>
        <begin position="7"/>
        <end position="27"/>
    </location>
</feature>
<accession>A0ABT6Y9L4</accession>
<evidence type="ECO:0000313" key="3">
    <source>
        <dbReference type="Proteomes" id="UP001236507"/>
    </source>
</evidence>
<dbReference type="RefSeq" id="WP_283344778.1">
    <property type="nucleotide sequence ID" value="NZ_JASHIF010000009.1"/>
</dbReference>
<evidence type="ECO:0008006" key="4">
    <source>
        <dbReference type="Google" id="ProtNLM"/>
    </source>
</evidence>
<organism evidence="2 3">
    <name type="scientific">Flectobacillus roseus</name>
    <dbReference type="NCBI Taxonomy" id="502259"/>
    <lineage>
        <taxon>Bacteria</taxon>
        <taxon>Pseudomonadati</taxon>
        <taxon>Bacteroidota</taxon>
        <taxon>Cytophagia</taxon>
        <taxon>Cytophagales</taxon>
        <taxon>Flectobacillaceae</taxon>
        <taxon>Flectobacillus</taxon>
    </lineage>
</organism>
<sequence>MNQLIKWALCWAIIFSSITGFSNILILNGLTHEHAILGESAQVKGVIKLKNDAETPMKVLFYKQEYLLACGQESNFANTPTHSYSLARYLTTPLSEKILAPKEEFDLPYSVALPQSSPNGSYWSVIMIEAADPITSNDPSGVSINSKVRYAIQVIANKGAFESPKLSFLDVRYNAKKQQASNSQVIVSLKNEGRFSAKTKVSLEIYNDKGEKIKVFESLSRRIYQDKCNTFEVDIVGLPKGKYEGILIADNGTDLFASNLELSIE</sequence>
<keyword evidence="1" id="KW-1133">Transmembrane helix</keyword>